<feature type="transmembrane region" description="Helical" evidence="1">
    <location>
        <begin position="7"/>
        <end position="26"/>
    </location>
</feature>
<accession>A0ABC8J953</accession>
<gene>
    <name evidence="2" type="ORF">ERUC_LOCUS8257</name>
</gene>
<dbReference type="Proteomes" id="UP001642260">
    <property type="component" value="Unassembled WGS sequence"/>
</dbReference>
<evidence type="ECO:0000313" key="3">
    <source>
        <dbReference type="Proteomes" id="UP001642260"/>
    </source>
</evidence>
<evidence type="ECO:0000313" key="2">
    <source>
        <dbReference type="EMBL" id="CAH8318618.1"/>
    </source>
</evidence>
<feature type="transmembrane region" description="Helical" evidence="1">
    <location>
        <begin position="258"/>
        <end position="282"/>
    </location>
</feature>
<keyword evidence="1" id="KW-0812">Transmembrane</keyword>
<evidence type="ECO:0000256" key="1">
    <source>
        <dbReference type="SAM" id="Phobius"/>
    </source>
</evidence>
<dbReference type="AlphaFoldDB" id="A0ABC8J953"/>
<proteinExistence type="predicted"/>
<feature type="transmembrane region" description="Helical" evidence="1">
    <location>
        <begin position="83"/>
        <end position="101"/>
    </location>
</feature>
<name>A0ABC8J953_ERUVS</name>
<protein>
    <submittedName>
        <fullName evidence="2">Uncharacterized protein</fullName>
    </submittedName>
</protein>
<keyword evidence="3" id="KW-1185">Reference proteome</keyword>
<reference evidence="2 3" key="1">
    <citation type="submission" date="2022-03" db="EMBL/GenBank/DDBJ databases">
        <authorList>
            <person name="Macdonald S."/>
            <person name="Ahmed S."/>
            <person name="Newling K."/>
        </authorList>
    </citation>
    <scope>NUCLEOTIDE SEQUENCE [LARGE SCALE GENOMIC DNA]</scope>
</reference>
<comment type="caution">
    <text evidence="2">The sequence shown here is derived from an EMBL/GenBank/DDBJ whole genome shotgun (WGS) entry which is preliminary data.</text>
</comment>
<keyword evidence="1" id="KW-0472">Membrane</keyword>
<sequence>MVEISGSASLTIVVPHTVVAFLTLWLDIVSTISGKSFASGPRLFSAPVQPLRDFISTTPLIPLRSMSPPSRHTAPRLYRAPTIFWTLICSLIHHCCVSITLRRLKHRRFFTDSVLRSFYPSPRRRNYFVRMWSRQVFSLLRHRFVSITIRHLKHRRFFTESAPQYPISFLIVRTTVQEYGFARFSRYYVTDASPLHYDVSSIDGSSQSWYRNPLSGADIFYGGSQTSCSQNPLVRLFNVDFDFFAFFRMRALGLQVKLLYGSLLSLAMSIFRYVLAIFVYQFTVEDLSGYNRLSLLGL</sequence>
<organism evidence="2 3">
    <name type="scientific">Eruca vesicaria subsp. sativa</name>
    <name type="common">Garden rocket</name>
    <name type="synonym">Eruca sativa</name>
    <dbReference type="NCBI Taxonomy" id="29727"/>
    <lineage>
        <taxon>Eukaryota</taxon>
        <taxon>Viridiplantae</taxon>
        <taxon>Streptophyta</taxon>
        <taxon>Embryophyta</taxon>
        <taxon>Tracheophyta</taxon>
        <taxon>Spermatophyta</taxon>
        <taxon>Magnoliopsida</taxon>
        <taxon>eudicotyledons</taxon>
        <taxon>Gunneridae</taxon>
        <taxon>Pentapetalae</taxon>
        <taxon>rosids</taxon>
        <taxon>malvids</taxon>
        <taxon>Brassicales</taxon>
        <taxon>Brassicaceae</taxon>
        <taxon>Brassiceae</taxon>
        <taxon>Eruca</taxon>
    </lineage>
</organism>
<keyword evidence="1" id="KW-1133">Transmembrane helix</keyword>
<dbReference type="EMBL" id="CAKOAT010086711">
    <property type="protein sequence ID" value="CAH8318618.1"/>
    <property type="molecule type" value="Genomic_DNA"/>
</dbReference>